<evidence type="ECO:0000313" key="1">
    <source>
        <dbReference type="EMBL" id="MEU5713635.1"/>
    </source>
</evidence>
<comment type="caution">
    <text evidence="1">The sequence shown here is derived from an EMBL/GenBank/DDBJ whole genome shotgun (WGS) entry which is preliminary data.</text>
</comment>
<reference evidence="1 2" key="1">
    <citation type="submission" date="2024-06" db="EMBL/GenBank/DDBJ databases">
        <title>The Natural Products Discovery Center: Release of the First 8490 Sequenced Strains for Exploring Actinobacteria Biosynthetic Diversity.</title>
        <authorList>
            <person name="Kalkreuter E."/>
            <person name="Kautsar S.A."/>
            <person name="Yang D."/>
            <person name="Bader C.D."/>
            <person name="Teijaro C.N."/>
            <person name="Fluegel L."/>
            <person name="Davis C.M."/>
            <person name="Simpson J.R."/>
            <person name="Lauterbach L."/>
            <person name="Steele A.D."/>
            <person name="Gui C."/>
            <person name="Meng S."/>
            <person name="Li G."/>
            <person name="Viehrig K."/>
            <person name="Ye F."/>
            <person name="Su P."/>
            <person name="Kiefer A.F."/>
            <person name="Nichols A."/>
            <person name="Cepeda A.J."/>
            <person name="Yan W."/>
            <person name="Fan B."/>
            <person name="Jiang Y."/>
            <person name="Adhikari A."/>
            <person name="Zheng C.-J."/>
            <person name="Schuster L."/>
            <person name="Cowan T.M."/>
            <person name="Smanski M.J."/>
            <person name="Chevrette M.G."/>
            <person name="De Carvalho L.P.S."/>
            <person name="Shen B."/>
        </authorList>
    </citation>
    <scope>NUCLEOTIDE SEQUENCE [LARGE SCALE GENOMIC DNA]</scope>
    <source>
        <strain evidence="1 2">NPDC020594</strain>
    </source>
</reference>
<organism evidence="1 2">
    <name type="scientific">Streptomyces flaveolus</name>
    <dbReference type="NCBI Taxonomy" id="67297"/>
    <lineage>
        <taxon>Bacteria</taxon>
        <taxon>Bacillati</taxon>
        <taxon>Actinomycetota</taxon>
        <taxon>Actinomycetes</taxon>
        <taxon>Kitasatosporales</taxon>
        <taxon>Streptomycetaceae</taxon>
        <taxon>Streptomyces</taxon>
    </lineage>
</organism>
<name>A0ABV3AQ15_9ACTN</name>
<gene>
    <name evidence="1" type="ORF">AB0H04_43650</name>
</gene>
<accession>A0ABV3AQ15</accession>
<protein>
    <recommendedName>
        <fullName evidence="3">DUF2188 domain-containing protein</fullName>
    </recommendedName>
</protein>
<dbReference type="EMBL" id="JBFAEG010000056">
    <property type="protein sequence ID" value="MEU5713635.1"/>
    <property type="molecule type" value="Genomic_DNA"/>
</dbReference>
<keyword evidence="2" id="KW-1185">Reference proteome</keyword>
<sequence>MTEQRRYDVDWTDENNPRIIIAQPGDQHAITLDEAQQAIDEARKEDYP</sequence>
<evidence type="ECO:0008006" key="3">
    <source>
        <dbReference type="Google" id="ProtNLM"/>
    </source>
</evidence>
<proteinExistence type="predicted"/>
<dbReference type="RefSeq" id="WP_158712646.1">
    <property type="nucleotide sequence ID" value="NZ_JBFAEG010000056.1"/>
</dbReference>
<dbReference type="Proteomes" id="UP001551011">
    <property type="component" value="Unassembled WGS sequence"/>
</dbReference>
<evidence type="ECO:0000313" key="2">
    <source>
        <dbReference type="Proteomes" id="UP001551011"/>
    </source>
</evidence>